<proteinExistence type="predicted"/>
<dbReference type="PANTHER" id="PTHR13318:SF95">
    <property type="entry name" value="F-BOX PROTEIN YLR352W"/>
    <property type="match status" value="1"/>
</dbReference>
<reference evidence="2" key="1">
    <citation type="submission" date="2021-10" db="EMBL/GenBank/DDBJ databases">
        <title>Tropical sea cucumber genome reveals ecological adaptation and Cuvierian tubules defense mechanism.</title>
        <authorList>
            <person name="Chen T."/>
        </authorList>
    </citation>
    <scope>NUCLEOTIDE SEQUENCE</scope>
    <source>
        <strain evidence="2">Nanhai2018</strain>
        <tissue evidence="2">Muscle</tissue>
    </source>
</reference>
<dbReference type="GO" id="GO:0019005">
    <property type="term" value="C:SCF ubiquitin ligase complex"/>
    <property type="evidence" value="ECO:0007669"/>
    <property type="project" value="TreeGrafter"/>
</dbReference>
<dbReference type="SMART" id="SM00005">
    <property type="entry name" value="DEATH"/>
    <property type="match status" value="1"/>
</dbReference>
<evidence type="ECO:0000259" key="1">
    <source>
        <dbReference type="PROSITE" id="PS50017"/>
    </source>
</evidence>
<dbReference type="GO" id="GO:0031146">
    <property type="term" value="P:SCF-dependent proteasomal ubiquitin-dependent protein catabolic process"/>
    <property type="evidence" value="ECO:0007669"/>
    <property type="project" value="TreeGrafter"/>
</dbReference>
<dbReference type="Pfam" id="PF00531">
    <property type="entry name" value="Death"/>
    <property type="match status" value="1"/>
</dbReference>
<dbReference type="SUPFAM" id="SSF52047">
    <property type="entry name" value="RNI-like"/>
    <property type="match status" value="1"/>
</dbReference>
<gene>
    <name evidence="2" type="ORF">HOLleu_34540</name>
</gene>
<organism evidence="2 3">
    <name type="scientific">Holothuria leucospilota</name>
    <name type="common">Black long sea cucumber</name>
    <name type="synonym">Mertensiothuria leucospilota</name>
    <dbReference type="NCBI Taxonomy" id="206669"/>
    <lineage>
        <taxon>Eukaryota</taxon>
        <taxon>Metazoa</taxon>
        <taxon>Echinodermata</taxon>
        <taxon>Eleutherozoa</taxon>
        <taxon>Echinozoa</taxon>
        <taxon>Holothuroidea</taxon>
        <taxon>Aspidochirotacea</taxon>
        <taxon>Aspidochirotida</taxon>
        <taxon>Holothuriidae</taxon>
        <taxon>Holothuria</taxon>
    </lineage>
</organism>
<evidence type="ECO:0000313" key="2">
    <source>
        <dbReference type="EMBL" id="KAJ8024595.1"/>
    </source>
</evidence>
<dbReference type="SUPFAM" id="SSF47986">
    <property type="entry name" value="DEATH domain"/>
    <property type="match status" value="1"/>
</dbReference>
<dbReference type="InterPro" id="IPR001810">
    <property type="entry name" value="F-box_dom"/>
</dbReference>
<dbReference type="InterPro" id="IPR000488">
    <property type="entry name" value="Death_dom"/>
</dbReference>
<dbReference type="PROSITE" id="PS50017">
    <property type="entry name" value="DEATH_DOMAIN"/>
    <property type="match status" value="1"/>
</dbReference>
<dbReference type="Proteomes" id="UP001152320">
    <property type="component" value="Chromosome 18"/>
</dbReference>
<dbReference type="SMART" id="SM00367">
    <property type="entry name" value="LRR_CC"/>
    <property type="match status" value="5"/>
</dbReference>
<dbReference type="CDD" id="cd01670">
    <property type="entry name" value="Death"/>
    <property type="match status" value="1"/>
</dbReference>
<dbReference type="Pfam" id="PF12937">
    <property type="entry name" value="F-box-like"/>
    <property type="match status" value="1"/>
</dbReference>
<dbReference type="OrthoDB" id="2153609at2759"/>
<dbReference type="AlphaFoldDB" id="A0A9Q0YL73"/>
<dbReference type="InterPro" id="IPR011029">
    <property type="entry name" value="DEATH-like_dom_sf"/>
</dbReference>
<dbReference type="PANTHER" id="PTHR13318">
    <property type="entry name" value="PARTNER OF PAIRED, ISOFORM B-RELATED"/>
    <property type="match status" value="1"/>
</dbReference>
<keyword evidence="3" id="KW-1185">Reference proteome</keyword>
<dbReference type="Gene3D" id="1.20.1280.50">
    <property type="match status" value="1"/>
</dbReference>
<dbReference type="InterPro" id="IPR006553">
    <property type="entry name" value="Leu-rich_rpt_Cys-con_subtyp"/>
</dbReference>
<dbReference type="InterPro" id="IPR032675">
    <property type="entry name" value="LRR_dom_sf"/>
</dbReference>
<dbReference type="Gene3D" id="1.10.533.10">
    <property type="entry name" value="Death Domain, Fas"/>
    <property type="match status" value="1"/>
</dbReference>
<accession>A0A9Q0YL73</accession>
<sequence length="708" mass="80497">MAGFVGNNDRTVPLELLQVLSEQIGGEWRDIGRILNISEAQLDHIKVDYTGRLKETIYQMLLHWKRQKGTNATHGVLVEALKAAKRVDLAEYVTKSKVQVPAQPYINNGQVDLLRLLQDSYVITYSPSTTHAQSEPTSCKRRDGCLHQFPIEVTNFSSQYGQEQSNAYVASNLAGSCSLFPKYLDSSQACVFRTYGPWWDIVPSATGPFSNRRKFLGTDFIDLKLETPVIPGKIRIFETYYPGCICQIFGAKISHDTLERSLDVRWYNLWEDENRSSAKDTRQEATTFEPEIRLIPEHINVIRLIISSKNSEYYTELDAVEVIEAKRDIADIDNELKLLSVHERRKQSTQSESLTSHPPVNYFEKLSEKLILLILSKLDFDDLCRTASTCTLLKKHCYNPLLFQELDLQPYWSTVTSGLLDSLRVTSRLSCLQKLSVSWCSYGNNIRFATALASVIREYGRHLQVLRIQGCSFNLDETLLQVAAGCKDLNELNLSSSRNVNNGYLCISLMHSLTRLDLYRALVTEERLTEIFKVNPHLQHLNIGNVITIKEFDRVALAIGNYCKDLISLNLWRANSLTSQGLNCISQNCINLEEIDLGWCNKINPESNCFVTLVQSCTRLKKVFLSGVKHTRDADVQAFATCCQNLELLDVMGGIFVHPSSINRLLHSSRRLVFLDVSYCRHISNQHCAQWKISYPHVNIKGGHIHMT</sequence>
<evidence type="ECO:0000313" key="3">
    <source>
        <dbReference type="Proteomes" id="UP001152320"/>
    </source>
</evidence>
<dbReference type="EMBL" id="JAIZAY010000018">
    <property type="protein sequence ID" value="KAJ8024595.1"/>
    <property type="molecule type" value="Genomic_DNA"/>
</dbReference>
<dbReference type="Gene3D" id="3.80.10.10">
    <property type="entry name" value="Ribonuclease Inhibitor"/>
    <property type="match status" value="1"/>
</dbReference>
<feature type="domain" description="Death" evidence="1">
    <location>
        <begin position="13"/>
        <end position="97"/>
    </location>
</feature>
<comment type="caution">
    <text evidence="2">The sequence shown here is derived from an EMBL/GenBank/DDBJ whole genome shotgun (WGS) entry which is preliminary data.</text>
</comment>
<name>A0A9Q0YL73_HOLLE</name>
<dbReference type="GO" id="GO:0007165">
    <property type="term" value="P:signal transduction"/>
    <property type="evidence" value="ECO:0007669"/>
    <property type="project" value="InterPro"/>
</dbReference>
<protein>
    <submittedName>
        <fullName evidence="2">F-box/LRR-repeat protein 4</fullName>
    </submittedName>
</protein>